<dbReference type="AlphaFoldDB" id="A0A7V2T145"/>
<sequence>MNQEYYNATVEMEKAGVDPEYLQGWQGGYLINEVREEQRVTEAYEAGFDDGKERKMDGYKEWVK</sequence>
<reference evidence="1" key="1">
    <citation type="journal article" date="2020" name="mSystems">
        <title>Genome- and Community-Level Interaction Insights into Carbon Utilization and Element Cycling Functions of Hydrothermarchaeota in Hydrothermal Sediment.</title>
        <authorList>
            <person name="Zhou Z."/>
            <person name="Liu Y."/>
            <person name="Xu W."/>
            <person name="Pan J."/>
            <person name="Luo Z.H."/>
            <person name="Li M."/>
        </authorList>
    </citation>
    <scope>NUCLEOTIDE SEQUENCE [LARGE SCALE GENOMIC DNA]</scope>
    <source>
        <strain evidence="1">HyVt-493</strain>
    </source>
</reference>
<organism evidence="1">
    <name type="scientific">Leucothrix mucor</name>
    <dbReference type="NCBI Taxonomy" id="45248"/>
    <lineage>
        <taxon>Bacteria</taxon>
        <taxon>Pseudomonadati</taxon>
        <taxon>Pseudomonadota</taxon>
        <taxon>Gammaproteobacteria</taxon>
        <taxon>Thiotrichales</taxon>
        <taxon>Thiotrichaceae</taxon>
        <taxon>Leucothrix</taxon>
    </lineage>
</organism>
<dbReference type="EMBL" id="DRMS01000382">
    <property type="protein sequence ID" value="HFC93164.1"/>
    <property type="molecule type" value="Genomic_DNA"/>
</dbReference>
<dbReference type="Proteomes" id="UP000885750">
    <property type="component" value="Unassembled WGS sequence"/>
</dbReference>
<evidence type="ECO:0000313" key="1">
    <source>
        <dbReference type="EMBL" id="HFC93164.1"/>
    </source>
</evidence>
<protein>
    <submittedName>
        <fullName evidence="1">Uncharacterized protein</fullName>
    </submittedName>
</protein>
<gene>
    <name evidence="1" type="ORF">ENJ51_10165</name>
</gene>
<proteinExistence type="predicted"/>
<comment type="caution">
    <text evidence="1">The sequence shown here is derived from an EMBL/GenBank/DDBJ whole genome shotgun (WGS) entry which is preliminary data.</text>
</comment>
<accession>A0A7V2T145</accession>
<name>A0A7V2T145_LEUMU</name>